<organism evidence="1 2">
    <name type="scientific">Pluteus cervinus</name>
    <dbReference type="NCBI Taxonomy" id="181527"/>
    <lineage>
        <taxon>Eukaryota</taxon>
        <taxon>Fungi</taxon>
        <taxon>Dikarya</taxon>
        <taxon>Basidiomycota</taxon>
        <taxon>Agaricomycotina</taxon>
        <taxon>Agaricomycetes</taxon>
        <taxon>Agaricomycetidae</taxon>
        <taxon>Agaricales</taxon>
        <taxon>Pluteineae</taxon>
        <taxon>Pluteaceae</taxon>
        <taxon>Pluteus</taxon>
    </lineage>
</organism>
<name>A0ACD3ABV8_9AGAR</name>
<keyword evidence="2" id="KW-1185">Reference proteome</keyword>
<accession>A0ACD3ABV8</accession>
<gene>
    <name evidence="1" type="ORF">BDN72DRAFT_333355</name>
</gene>
<dbReference type="Proteomes" id="UP000308600">
    <property type="component" value="Unassembled WGS sequence"/>
</dbReference>
<evidence type="ECO:0000313" key="2">
    <source>
        <dbReference type="Proteomes" id="UP000308600"/>
    </source>
</evidence>
<proteinExistence type="predicted"/>
<evidence type="ECO:0000313" key="1">
    <source>
        <dbReference type="EMBL" id="TFK63150.1"/>
    </source>
</evidence>
<dbReference type="EMBL" id="ML208537">
    <property type="protein sequence ID" value="TFK63150.1"/>
    <property type="molecule type" value="Genomic_DNA"/>
</dbReference>
<sequence>MHVHMQPWCCHFGASSLSHEPPESPLFSLKAVRITKGISGSLRELTRRSNKKMLIGPAPSFRFVATSDYNDPNGPPVLEITVWGPFEAPKLSPCFTPTLLPVGYTTFPFDCPTGWRFLFSAHVLSANTCRCNNRPHKRGNVDRHKQQLAYPWHLSFAATQRPTGLA</sequence>
<reference evidence="1 2" key="1">
    <citation type="journal article" date="2019" name="Nat. Ecol. Evol.">
        <title>Megaphylogeny resolves global patterns of mushroom evolution.</title>
        <authorList>
            <person name="Varga T."/>
            <person name="Krizsan K."/>
            <person name="Foldi C."/>
            <person name="Dima B."/>
            <person name="Sanchez-Garcia M."/>
            <person name="Sanchez-Ramirez S."/>
            <person name="Szollosi G.J."/>
            <person name="Szarkandi J.G."/>
            <person name="Papp V."/>
            <person name="Albert L."/>
            <person name="Andreopoulos W."/>
            <person name="Angelini C."/>
            <person name="Antonin V."/>
            <person name="Barry K.W."/>
            <person name="Bougher N.L."/>
            <person name="Buchanan P."/>
            <person name="Buyck B."/>
            <person name="Bense V."/>
            <person name="Catcheside P."/>
            <person name="Chovatia M."/>
            <person name="Cooper J."/>
            <person name="Damon W."/>
            <person name="Desjardin D."/>
            <person name="Finy P."/>
            <person name="Geml J."/>
            <person name="Haridas S."/>
            <person name="Hughes K."/>
            <person name="Justo A."/>
            <person name="Karasinski D."/>
            <person name="Kautmanova I."/>
            <person name="Kiss B."/>
            <person name="Kocsube S."/>
            <person name="Kotiranta H."/>
            <person name="LaButti K.M."/>
            <person name="Lechner B.E."/>
            <person name="Liimatainen K."/>
            <person name="Lipzen A."/>
            <person name="Lukacs Z."/>
            <person name="Mihaltcheva S."/>
            <person name="Morgado L.N."/>
            <person name="Niskanen T."/>
            <person name="Noordeloos M.E."/>
            <person name="Ohm R.A."/>
            <person name="Ortiz-Santana B."/>
            <person name="Ovrebo C."/>
            <person name="Racz N."/>
            <person name="Riley R."/>
            <person name="Savchenko A."/>
            <person name="Shiryaev A."/>
            <person name="Soop K."/>
            <person name="Spirin V."/>
            <person name="Szebenyi C."/>
            <person name="Tomsovsky M."/>
            <person name="Tulloss R.E."/>
            <person name="Uehling J."/>
            <person name="Grigoriev I.V."/>
            <person name="Vagvolgyi C."/>
            <person name="Papp T."/>
            <person name="Martin F.M."/>
            <person name="Miettinen O."/>
            <person name="Hibbett D.S."/>
            <person name="Nagy L.G."/>
        </authorList>
    </citation>
    <scope>NUCLEOTIDE SEQUENCE [LARGE SCALE GENOMIC DNA]</scope>
    <source>
        <strain evidence="1 2">NL-1719</strain>
    </source>
</reference>
<protein>
    <submittedName>
        <fullName evidence="1">Uncharacterized protein</fullName>
    </submittedName>
</protein>